<reference evidence="3" key="2">
    <citation type="submission" date="2020-04" db="EMBL/GenBank/DDBJ databases">
        <authorList>
            <consortium name="NCBI Genome Project"/>
        </authorList>
    </citation>
    <scope>NUCLEOTIDE SEQUENCE</scope>
    <source>
        <strain evidence="3">CBS 781.70</strain>
    </source>
</reference>
<evidence type="ECO:0000313" key="1">
    <source>
        <dbReference type="EMBL" id="KAF1816842.1"/>
    </source>
</evidence>
<dbReference type="AlphaFoldDB" id="A0A6G1GFS1"/>
<dbReference type="Proteomes" id="UP000504638">
    <property type="component" value="Unplaced"/>
</dbReference>
<reference evidence="3" key="3">
    <citation type="submission" date="2025-04" db="UniProtKB">
        <authorList>
            <consortium name="RefSeq"/>
        </authorList>
    </citation>
    <scope>IDENTIFICATION</scope>
    <source>
        <strain evidence="3">CBS 781.70</strain>
    </source>
</reference>
<accession>A0A6G1GFS1</accession>
<dbReference type="GeneID" id="54418945"/>
<evidence type="ECO:0000313" key="3">
    <source>
        <dbReference type="RefSeq" id="XP_033538473.1"/>
    </source>
</evidence>
<organism evidence="1">
    <name type="scientific">Eremomyces bilateralis CBS 781.70</name>
    <dbReference type="NCBI Taxonomy" id="1392243"/>
    <lineage>
        <taxon>Eukaryota</taxon>
        <taxon>Fungi</taxon>
        <taxon>Dikarya</taxon>
        <taxon>Ascomycota</taxon>
        <taxon>Pezizomycotina</taxon>
        <taxon>Dothideomycetes</taxon>
        <taxon>Dothideomycetes incertae sedis</taxon>
        <taxon>Eremomycetales</taxon>
        <taxon>Eremomycetaceae</taxon>
        <taxon>Eremomyces</taxon>
    </lineage>
</organism>
<dbReference type="EMBL" id="ML975149">
    <property type="protein sequence ID" value="KAF1816842.1"/>
    <property type="molecule type" value="Genomic_DNA"/>
</dbReference>
<dbReference type="RefSeq" id="XP_033538473.1">
    <property type="nucleotide sequence ID" value="XM_033678375.1"/>
</dbReference>
<name>A0A6G1GFS1_9PEZI</name>
<reference evidence="1 3" key="1">
    <citation type="submission" date="2020-01" db="EMBL/GenBank/DDBJ databases">
        <authorList>
            <consortium name="DOE Joint Genome Institute"/>
            <person name="Haridas S."/>
            <person name="Albert R."/>
            <person name="Binder M."/>
            <person name="Bloem J."/>
            <person name="Labutti K."/>
            <person name="Salamov A."/>
            <person name="Andreopoulos B."/>
            <person name="Baker S.E."/>
            <person name="Barry K."/>
            <person name="Bills G."/>
            <person name="Bluhm B.H."/>
            <person name="Cannon C."/>
            <person name="Castanera R."/>
            <person name="Culley D.E."/>
            <person name="Daum C."/>
            <person name="Ezra D."/>
            <person name="Gonzalez J.B."/>
            <person name="Henrissat B."/>
            <person name="Kuo A."/>
            <person name="Liang C."/>
            <person name="Lipzen A."/>
            <person name="Lutzoni F."/>
            <person name="Magnuson J."/>
            <person name="Mondo S."/>
            <person name="Nolan M."/>
            <person name="Ohm R."/>
            <person name="Pangilinan J."/>
            <person name="Park H.-J."/>
            <person name="Ramirez L."/>
            <person name="Alfaro M."/>
            <person name="Sun H."/>
            <person name="Tritt A."/>
            <person name="Yoshinaga Y."/>
            <person name="Zwiers L.-H."/>
            <person name="Turgeon B.G."/>
            <person name="Goodwin S.B."/>
            <person name="Spatafora J.W."/>
            <person name="Crous P.W."/>
            <person name="Grigoriev I.V."/>
        </authorList>
    </citation>
    <scope>NUCLEOTIDE SEQUENCE</scope>
    <source>
        <strain evidence="1 3">CBS 781.70</strain>
    </source>
</reference>
<protein>
    <submittedName>
        <fullName evidence="1 3">Uncharacterized protein</fullName>
    </submittedName>
</protein>
<keyword evidence="2" id="KW-1185">Reference proteome</keyword>
<proteinExistence type="predicted"/>
<gene>
    <name evidence="1 3" type="ORF">P152DRAFT_453461</name>
</gene>
<sequence length="62" mass="7045">MQTPPPPPNALRYSQTFGNANSVYGECRYMSIDHRLALKSPLLSAEPPPTPYLYRHTASRRK</sequence>
<evidence type="ECO:0000313" key="2">
    <source>
        <dbReference type="Proteomes" id="UP000504638"/>
    </source>
</evidence>